<dbReference type="EMBL" id="MN740401">
    <property type="protein sequence ID" value="QHU04531.1"/>
    <property type="molecule type" value="Genomic_DNA"/>
</dbReference>
<reference evidence="1" key="1">
    <citation type="journal article" date="2020" name="Nature">
        <title>Giant virus diversity and host interactions through global metagenomics.</title>
        <authorList>
            <person name="Schulz F."/>
            <person name="Roux S."/>
            <person name="Paez-Espino D."/>
            <person name="Jungbluth S."/>
            <person name="Walsh D.A."/>
            <person name="Denef V.J."/>
            <person name="McMahon K.D."/>
            <person name="Konstantinidis K.T."/>
            <person name="Eloe-Fadrosh E.A."/>
            <person name="Kyrpides N.C."/>
            <person name="Woyke T."/>
        </authorList>
    </citation>
    <scope>NUCLEOTIDE SEQUENCE</scope>
    <source>
        <strain evidence="1">GVMAG-M-3300027708-51</strain>
    </source>
</reference>
<name>A0A6C0JHS5_9ZZZZ</name>
<protein>
    <submittedName>
        <fullName evidence="1">Uncharacterized protein</fullName>
    </submittedName>
</protein>
<organism evidence="1">
    <name type="scientific">viral metagenome</name>
    <dbReference type="NCBI Taxonomy" id="1070528"/>
    <lineage>
        <taxon>unclassified sequences</taxon>
        <taxon>metagenomes</taxon>
        <taxon>organismal metagenomes</taxon>
    </lineage>
</organism>
<accession>A0A6C0JHS5</accession>
<sequence>MKTLYLVAGLLVAALLLRMYFNGVDRFTLQDEYWDVPGGTPHVREEVWVDTGAGNKVAAYHDPPSTLN</sequence>
<proteinExistence type="predicted"/>
<evidence type="ECO:0000313" key="1">
    <source>
        <dbReference type="EMBL" id="QHU04531.1"/>
    </source>
</evidence>
<dbReference type="AlphaFoldDB" id="A0A6C0JHS5"/>